<evidence type="ECO:0000313" key="2">
    <source>
        <dbReference type="Proteomes" id="UP000274122"/>
    </source>
</evidence>
<evidence type="ECO:0000313" key="1">
    <source>
        <dbReference type="EMBL" id="VEB96832.1"/>
    </source>
</evidence>
<dbReference type="OrthoDB" id="6406478at2"/>
<accession>A0A3S4JYR3</accession>
<gene>
    <name evidence="1" type="ORF">NCTC11466_01843</name>
</gene>
<dbReference type="Proteomes" id="UP000274122">
    <property type="component" value="Chromosome"/>
</dbReference>
<sequence length="191" mass="21310">MKKNSPQTNSPLDINNRSVLARIKYLESIIQTPSMYHESTDILIALKSQGGLAKLSISESLIYPMSLNTLKNRANDLLPGGFSVFDNLRHLASKAIHDSRTAKIAKPSSVTKQALKAKVKAQDKVITQLRDEIALVTNILRESIILAEQFAEKCHDPTELSLFKKRRRELLSMLSISKQSLTSSHEAQSIE</sequence>
<protein>
    <submittedName>
        <fullName evidence="1">Uncharacterized protein</fullName>
    </submittedName>
</protein>
<name>A0A3S4JYR3_9ENTR</name>
<dbReference type="KEGG" id="clap:NCTC11466_01843"/>
<keyword evidence="2" id="KW-1185">Reference proteome</keyword>
<dbReference type="AlphaFoldDB" id="A0A3S4JYR3"/>
<organism evidence="1 2">
    <name type="scientific">Cedecea lapagei</name>
    <dbReference type="NCBI Taxonomy" id="158823"/>
    <lineage>
        <taxon>Bacteria</taxon>
        <taxon>Pseudomonadati</taxon>
        <taxon>Pseudomonadota</taxon>
        <taxon>Gammaproteobacteria</taxon>
        <taxon>Enterobacterales</taxon>
        <taxon>Enterobacteriaceae</taxon>
        <taxon>Cedecea</taxon>
    </lineage>
</organism>
<proteinExistence type="predicted"/>
<reference evidence="1 2" key="1">
    <citation type="submission" date="2018-12" db="EMBL/GenBank/DDBJ databases">
        <authorList>
            <consortium name="Pathogen Informatics"/>
        </authorList>
    </citation>
    <scope>NUCLEOTIDE SEQUENCE [LARGE SCALE GENOMIC DNA]</scope>
    <source>
        <strain evidence="1 2">NCTC11466</strain>
    </source>
</reference>
<dbReference type="RefSeq" id="WP_126355924.1">
    <property type="nucleotide sequence ID" value="NZ_LR134201.1"/>
</dbReference>
<dbReference type="EMBL" id="LR134201">
    <property type="protein sequence ID" value="VEB96832.1"/>
    <property type="molecule type" value="Genomic_DNA"/>
</dbReference>